<evidence type="ECO:0000256" key="4">
    <source>
        <dbReference type="ARBA" id="ARBA00022989"/>
    </source>
</evidence>
<keyword evidence="3 9" id="KW-0812">Transmembrane</keyword>
<evidence type="ECO:0000313" key="12">
    <source>
        <dbReference type="Proteomes" id="UP000003986"/>
    </source>
</evidence>
<dbReference type="Gene3D" id="1.10.287.70">
    <property type="match status" value="1"/>
</dbReference>
<dbReference type="Pfam" id="PF07885">
    <property type="entry name" value="Ion_trans_2"/>
    <property type="match status" value="1"/>
</dbReference>
<dbReference type="InterPro" id="IPR013099">
    <property type="entry name" value="K_chnl_dom"/>
</dbReference>
<feature type="transmembrane region" description="Helical" evidence="9">
    <location>
        <begin position="153"/>
        <end position="177"/>
    </location>
</feature>
<keyword evidence="6 9" id="KW-0472">Membrane</keyword>
<dbReference type="Proteomes" id="UP000003986">
    <property type="component" value="Unassembled WGS sequence"/>
</dbReference>
<evidence type="ECO:0000256" key="1">
    <source>
        <dbReference type="ARBA" id="ARBA00004141"/>
    </source>
</evidence>
<feature type="transmembrane region" description="Helical" evidence="9">
    <location>
        <begin position="219"/>
        <end position="244"/>
    </location>
</feature>
<dbReference type="GO" id="GO:0005249">
    <property type="term" value="F:voltage-gated potassium channel activity"/>
    <property type="evidence" value="ECO:0007669"/>
    <property type="project" value="InterPro"/>
</dbReference>
<evidence type="ECO:0000256" key="6">
    <source>
        <dbReference type="ARBA" id="ARBA00023136"/>
    </source>
</evidence>
<dbReference type="GO" id="GO:0001508">
    <property type="term" value="P:action potential"/>
    <property type="evidence" value="ECO:0007669"/>
    <property type="project" value="TreeGrafter"/>
</dbReference>
<keyword evidence="7" id="KW-0407">Ion channel</keyword>
<name>D6ALM0_STRFL</name>
<dbReference type="GO" id="GO:0008076">
    <property type="term" value="C:voltage-gated potassium channel complex"/>
    <property type="evidence" value="ECO:0007669"/>
    <property type="project" value="InterPro"/>
</dbReference>
<evidence type="ECO:0000259" key="10">
    <source>
        <dbReference type="Pfam" id="PF07885"/>
    </source>
</evidence>
<keyword evidence="4 9" id="KW-1133">Transmembrane helix</keyword>
<feature type="transmembrane region" description="Helical" evidence="9">
    <location>
        <begin position="85"/>
        <end position="103"/>
    </location>
</feature>
<keyword evidence="5" id="KW-0406">Ion transport</keyword>
<dbReference type="PANTHER" id="PTHR11537">
    <property type="entry name" value="VOLTAGE-GATED POTASSIUM CHANNEL"/>
    <property type="match status" value="1"/>
</dbReference>
<feature type="domain" description="Potassium channel" evidence="10">
    <location>
        <begin position="168"/>
        <end position="244"/>
    </location>
</feature>
<evidence type="ECO:0000256" key="9">
    <source>
        <dbReference type="SAM" id="Phobius"/>
    </source>
</evidence>
<evidence type="ECO:0000256" key="7">
    <source>
        <dbReference type="ARBA" id="ARBA00023303"/>
    </source>
</evidence>
<accession>D6ALM0</accession>
<evidence type="ECO:0000256" key="3">
    <source>
        <dbReference type="ARBA" id="ARBA00022692"/>
    </source>
</evidence>
<dbReference type="AlphaFoldDB" id="D6ALM0"/>
<proteinExistence type="predicted"/>
<feature type="transmembrane region" description="Helical" evidence="9">
    <location>
        <begin position="56"/>
        <end position="73"/>
    </location>
</feature>
<protein>
    <submittedName>
        <fullName evidence="11">Ion transport 2 domain-containing protein</fullName>
    </submittedName>
</protein>
<evidence type="ECO:0000256" key="8">
    <source>
        <dbReference type="SAM" id="MobiDB-lite"/>
    </source>
</evidence>
<feature type="region of interest" description="Disordered" evidence="8">
    <location>
        <begin position="8"/>
        <end position="45"/>
    </location>
</feature>
<keyword evidence="2" id="KW-0813">Transport</keyword>
<evidence type="ECO:0000256" key="2">
    <source>
        <dbReference type="ARBA" id="ARBA00022448"/>
    </source>
</evidence>
<organism evidence="11 12">
    <name type="scientific">Streptomyces filamentosus NRRL 15998</name>
    <dbReference type="NCBI Taxonomy" id="457431"/>
    <lineage>
        <taxon>Bacteria</taxon>
        <taxon>Bacillati</taxon>
        <taxon>Actinomycetota</taxon>
        <taxon>Actinomycetes</taxon>
        <taxon>Kitasatosporales</taxon>
        <taxon>Streptomycetaceae</taxon>
        <taxon>Streptomyces</taxon>
    </lineage>
</organism>
<evidence type="ECO:0000256" key="5">
    <source>
        <dbReference type="ARBA" id="ARBA00023065"/>
    </source>
</evidence>
<gene>
    <name evidence="11" type="ORF">SSGG_00624</name>
</gene>
<dbReference type="EMBL" id="DS999644">
    <property type="protein sequence ID" value="EFE73257.2"/>
    <property type="molecule type" value="Genomic_DNA"/>
</dbReference>
<evidence type="ECO:0000313" key="11">
    <source>
        <dbReference type="EMBL" id="EFE73257.2"/>
    </source>
</evidence>
<dbReference type="SUPFAM" id="SSF81324">
    <property type="entry name" value="Voltage-gated potassium channels"/>
    <property type="match status" value="1"/>
</dbReference>
<reference evidence="12" key="1">
    <citation type="submission" date="2008-10" db="EMBL/GenBank/DDBJ databases">
        <authorList>
            <person name="Molnar K."/>
        </authorList>
    </citation>
    <scope>NUCLEOTIDE SEQUENCE [LARGE SCALE GENOMIC DNA]</scope>
    <source>
        <strain evidence="12">NRRL 15998</strain>
    </source>
</reference>
<dbReference type="PANTHER" id="PTHR11537:SF254">
    <property type="entry name" value="POTASSIUM VOLTAGE-GATED CHANNEL PROTEIN SHAB"/>
    <property type="match status" value="1"/>
</dbReference>
<dbReference type="InterPro" id="IPR028325">
    <property type="entry name" value="VG_K_chnl"/>
</dbReference>
<dbReference type="Gene3D" id="1.20.5.110">
    <property type="match status" value="1"/>
</dbReference>
<sequence length="259" mass="28820">MLLRLTRHADQHIASPRRSVSPGPDRSTAHNAEAMSDRATPDPPARLTRWEQRTEVPLFAAGLLFLTGYAVRVLTPHEAEPWNDIALILVWSTWLLFLADYLIRLRLSGLGARFVPTHWLDTVVLLLPLLRPLRMVQVYQVVQRRRDRPRLSLYARVISYAGLTAVLLGFAAALAVYHFEHTVPGASIRSFGDAAWWACATLTTVGYGDATPVTFWGRVVAAGLMAGGLALLGAVTGSFSSWLIQVFTREDEKRPPERD</sequence>
<reference evidence="12" key="2">
    <citation type="submission" date="2008-12" db="EMBL/GenBank/DDBJ databases">
        <title>Annotation of Streptomyces roseosporus strain NRRL 15998.</title>
        <authorList>
            <consortium name="The Broad Institute Genome Sequencing Platform"/>
            <consortium name="Broad Institute Microbial Sequencing Center"/>
            <person name="Fischbach M."/>
            <person name="Ward D."/>
            <person name="Young S."/>
            <person name="Kodira C.D."/>
            <person name="Zeng Q."/>
            <person name="Koehrsen M."/>
            <person name="Godfrey P."/>
            <person name="Alvarado L."/>
            <person name="Berlin A.M."/>
            <person name="Borenstein D."/>
            <person name="Chen Z."/>
            <person name="Engels R."/>
            <person name="Freedman E."/>
            <person name="Gellesch M."/>
            <person name="Goldberg J."/>
            <person name="Griggs A."/>
            <person name="Gujja S."/>
            <person name="Heiman D.I."/>
            <person name="Hepburn T.A."/>
            <person name="Howarth C."/>
            <person name="Jen D."/>
            <person name="Larson L."/>
            <person name="Lewis B."/>
            <person name="Mehta T."/>
            <person name="Park D."/>
            <person name="Pearson M."/>
            <person name="Roberts A."/>
            <person name="Saif S."/>
            <person name="Shea T.D."/>
            <person name="Shenoy N."/>
            <person name="Sisk P."/>
            <person name="Stolte C."/>
            <person name="Sykes S.N."/>
            <person name="Walk T."/>
            <person name="White J."/>
            <person name="Yandava C."/>
            <person name="Straight P."/>
            <person name="Clardy J."/>
            <person name="Hung D."/>
            <person name="Kolter R."/>
            <person name="Mekalanos J."/>
            <person name="Walker S."/>
            <person name="Walsh C.T."/>
            <person name="Wieland B.L.C."/>
            <person name="Ilzarbe M."/>
            <person name="Galagan J."/>
            <person name="Nusbaum C."/>
            <person name="Birren B."/>
        </authorList>
    </citation>
    <scope>NUCLEOTIDE SEQUENCE [LARGE SCALE GENOMIC DNA]</scope>
    <source>
        <strain evidence="12">NRRL 15998</strain>
    </source>
</reference>
<comment type="subcellular location">
    <subcellularLocation>
        <location evidence="1">Membrane</location>
        <topology evidence="1">Multi-pass membrane protein</topology>
    </subcellularLocation>
</comment>